<dbReference type="RefSeq" id="XP_033529467.1">
    <property type="nucleotide sequence ID" value="XM_033676886.1"/>
</dbReference>
<dbReference type="EMBL" id="ML975217">
    <property type="protein sequence ID" value="KAF1807836.1"/>
    <property type="molecule type" value="Genomic_DNA"/>
</dbReference>
<reference evidence="5 6" key="3">
    <citation type="submission" date="2025-04" db="UniProtKB">
        <authorList>
            <consortium name="RefSeq"/>
        </authorList>
    </citation>
    <scope>IDENTIFICATION</scope>
    <source>
        <strain evidence="5 6">CBS 781.70</strain>
    </source>
</reference>
<proteinExistence type="predicted"/>
<gene>
    <name evidence="3 6" type="ORF">P152DRAFT_406703</name>
    <name evidence="2 5" type="ORF">P152DRAFT_406707</name>
</gene>
<dbReference type="CDD" id="cd19481">
    <property type="entry name" value="RecA-like_protease"/>
    <property type="match status" value="1"/>
</dbReference>
<dbReference type="EMBL" id="ML975216">
    <property type="protein sequence ID" value="KAF1807843.1"/>
    <property type="molecule type" value="Genomic_DNA"/>
</dbReference>
<name>A0A6G1FQ01_9PEZI</name>
<dbReference type="GO" id="GO:0005524">
    <property type="term" value="F:ATP binding"/>
    <property type="evidence" value="ECO:0007669"/>
    <property type="project" value="InterPro"/>
</dbReference>
<dbReference type="PANTHER" id="PTHR46411:SF3">
    <property type="entry name" value="AAA+ ATPASE DOMAIN-CONTAINING PROTEIN"/>
    <property type="match status" value="1"/>
</dbReference>
<keyword evidence="3 5" id="KW-0378">Hydrolase</keyword>
<evidence type="ECO:0000259" key="1">
    <source>
        <dbReference type="SMART" id="SM00382"/>
    </source>
</evidence>
<dbReference type="PANTHER" id="PTHR46411">
    <property type="entry name" value="FAMILY ATPASE, PUTATIVE-RELATED"/>
    <property type="match status" value="1"/>
</dbReference>
<evidence type="ECO:0000313" key="2">
    <source>
        <dbReference type="EMBL" id="KAF1807836.1"/>
    </source>
</evidence>
<organism evidence="3">
    <name type="scientific">Eremomyces bilateralis CBS 781.70</name>
    <dbReference type="NCBI Taxonomy" id="1392243"/>
    <lineage>
        <taxon>Eukaryota</taxon>
        <taxon>Fungi</taxon>
        <taxon>Dikarya</taxon>
        <taxon>Ascomycota</taxon>
        <taxon>Pezizomycotina</taxon>
        <taxon>Dothideomycetes</taxon>
        <taxon>Dothideomycetes incertae sedis</taxon>
        <taxon>Eremomycetales</taxon>
        <taxon>Eremomycetaceae</taxon>
        <taxon>Eremomyces</taxon>
    </lineage>
</organism>
<dbReference type="InterPro" id="IPR003593">
    <property type="entry name" value="AAA+_ATPase"/>
</dbReference>
<dbReference type="SMART" id="SM00382">
    <property type="entry name" value="AAA"/>
    <property type="match status" value="1"/>
</dbReference>
<dbReference type="SUPFAM" id="SSF52540">
    <property type="entry name" value="P-loop containing nucleoside triphosphate hydrolases"/>
    <property type="match status" value="1"/>
</dbReference>
<reference evidence="5 6" key="2">
    <citation type="submission" date="2020-04" db="EMBL/GenBank/DDBJ databases">
        <authorList>
            <consortium name="NCBI Genome Project"/>
        </authorList>
    </citation>
    <scope>NUCLEOTIDE SEQUENCE</scope>
    <source>
        <strain evidence="5 6">CBS 781.70</strain>
    </source>
</reference>
<evidence type="ECO:0000313" key="3">
    <source>
        <dbReference type="EMBL" id="KAF1807843.1"/>
    </source>
</evidence>
<dbReference type="Proteomes" id="UP000504638">
    <property type="component" value="Unplaced"/>
</dbReference>
<dbReference type="GO" id="GO:0016887">
    <property type="term" value="F:ATP hydrolysis activity"/>
    <property type="evidence" value="ECO:0007669"/>
    <property type="project" value="InterPro"/>
</dbReference>
<dbReference type="InterPro" id="IPR003959">
    <property type="entry name" value="ATPase_AAA_core"/>
</dbReference>
<dbReference type="Pfam" id="PF00004">
    <property type="entry name" value="AAA"/>
    <property type="match status" value="1"/>
</dbReference>
<evidence type="ECO:0000313" key="5">
    <source>
        <dbReference type="RefSeq" id="XP_033529467.1"/>
    </source>
</evidence>
<evidence type="ECO:0000313" key="4">
    <source>
        <dbReference type="Proteomes" id="UP000504638"/>
    </source>
</evidence>
<sequence length="295" mass="33631">MNGDVEFVPSPLQALICPAWSPGYSLSEKEWAYFDIKRAKAIDWKEDPIQELQLDDNERQILVDVVTEHLENGAFRDVVGEKGQGLIILLYGPPGCGKTLTAVELIAEQKRRPLLRISCGDLGEDAWRTDRELHNLLKLALKCSAVVLIDEADVFLSKRAETGTGNYDHNGLVAVFLKHLEYFPGVMFLTSNRKDEFDDAAESRIHIRLQYEALDVDRQANIWKSHLKGSHVPEDWDLDVCRELARKYDINGREIKNLVHVSTAICRQRNRKLSISDIEQVYALRRKPTSKPIQV</sequence>
<accession>A0A6G1FQ01</accession>
<feature type="domain" description="AAA+ ATPase" evidence="1">
    <location>
        <begin position="84"/>
        <end position="215"/>
    </location>
</feature>
<dbReference type="AlphaFoldDB" id="A0A6G1FQ01"/>
<keyword evidence="4" id="KW-1185">Reference proteome</keyword>
<dbReference type="GeneID" id="54417455"/>
<evidence type="ECO:0000313" key="6">
    <source>
        <dbReference type="RefSeq" id="XP_033529474.1"/>
    </source>
</evidence>
<dbReference type="Gene3D" id="3.40.50.300">
    <property type="entry name" value="P-loop containing nucleotide triphosphate hydrolases"/>
    <property type="match status" value="1"/>
</dbReference>
<dbReference type="OrthoDB" id="10042665at2759"/>
<reference evidence="3 5" key="1">
    <citation type="submission" date="2020-01" db="EMBL/GenBank/DDBJ databases">
        <authorList>
            <consortium name="DOE Joint Genome Institute"/>
            <person name="Haridas S."/>
            <person name="Albert R."/>
            <person name="Binder M."/>
            <person name="Bloem J."/>
            <person name="Labutti K."/>
            <person name="Salamov A."/>
            <person name="Andreopoulos B."/>
            <person name="Baker S.E."/>
            <person name="Barry K."/>
            <person name="Bills G."/>
            <person name="Bluhm B.H."/>
            <person name="Cannon C."/>
            <person name="Castanera R."/>
            <person name="Culley D.E."/>
            <person name="Daum C."/>
            <person name="Ezra D."/>
            <person name="Gonzalez J.B."/>
            <person name="Henrissat B."/>
            <person name="Kuo A."/>
            <person name="Liang C."/>
            <person name="Lipzen A."/>
            <person name="Lutzoni F."/>
            <person name="Magnuson J."/>
            <person name="Mondo S."/>
            <person name="Nolan M."/>
            <person name="Ohm R."/>
            <person name="Pangilinan J."/>
            <person name="Park H.-J."/>
            <person name="Ramirez L."/>
            <person name="Alfaro M."/>
            <person name="Sun H."/>
            <person name="Tritt A."/>
            <person name="Yoshinaga Y."/>
            <person name="Zwiers L.-H."/>
            <person name="Turgeon B.G."/>
            <person name="Goodwin S.B."/>
            <person name="Spatafora J.W."/>
            <person name="Crous P.W."/>
            <person name="Grigoriev I.V."/>
        </authorList>
    </citation>
    <scope>NUCLEOTIDE SEQUENCE</scope>
    <source>
        <strain evidence="3 5">CBS 781.70</strain>
    </source>
</reference>
<dbReference type="RefSeq" id="XP_033529474.1">
    <property type="nucleotide sequence ID" value="XM_033676885.1"/>
</dbReference>
<dbReference type="InterPro" id="IPR027417">
    <property type="entry name" value="P-loop_NTPase"/>
</dbReference>
<protein>
    <submittedName>
        <fullName evidence="3 5">P-loop containing nucleoside triphosphate hydrolase protein</fullName>
    </submittedName>
</protein>